<dbReference type="Proteomes" id="UP000292385">
    <property type="component" value="Unassembled WGS sequence"/>
</dbReference>
<proteinExistence type="predicted"/>
<keyword evidence="3" id="KW-1185">Reference proteome</keyword>
<accession>A0ABY2AHJ0</accession>
<dbReference type="EMBL" id="SJJY01000001">
    <property type="protein sequence ID" value="TCC27931.1"/>
    <property type="molecule type" value="Genomic_DNA"/>
</dbReference>
<reference evidence="2 3" key="1">
    <citation type="submission" date="2019-02" db="EMBL/GenBank/DDBJ databases">
        <title>Kribbella capetownensis sp. nov. and Kribbella speibonae sp. nov., isolated from soil.</title>
        <authorList>
            <person name="Curtis S.M."/>
            <person name="Norton I."/>
            <person name="Everest G.J."/>
            <person name="Meyers P.R."/>
        </authorList>
    </citation>
    <scope>NUCLEOTIDE SEQUENCE [LARGE SCALE GENOMIC DNA]</scope>
    <source>
        <strain evidence="2 3">SK5</strain>
    </source>
</reference>
<evidence type="ECO:0000313" key="2">
    <source>
        <dbReference type="EMBL" id="TCC27931.1"/>
    </source>
</evidence>
<dbReference type="RefSeq" id="WP_131460601.1">
    <property type="nucleotide sequence ID" value="NZ_SJJY01000001.1"/>
</dbReference>
<evidence type="ECO:0000256" key="1">
    <source>
        <dbReference type="SAM" id="Coils"/>
    </source>
</evidence>
<protein>
    <submittedName>
        <fullName evidence="2">Uncharacterized protein</fullName>
    </submittedName>
</protein>
<sequence length="75" mass="8564">MNDQFETDRLINTDVSALSGPEMREHLDAVERQMKQLLRTELELLEASAEVLADQPRLQARLDTLRTMDLDAPPT</sequence>
<evidence type="ECO:0000313" key="3">
    <source>
        <dbReference type="Proteomes" id="UP000292385"/>
    </source>
</evidence>
<keyword evidence="1" id="KW-0175">Coiled coil</keyword>
<comment type="caution">
    <text evidence="2">The sequence shown here is derived from an EMBL/GenBank/DDBJ whole genome shotgun (WGS) entry which is preliminary data.</text>
</comment>
<organism evidence="2 3">
    <name type="scientific">Kribbella speibonae</name>
    <dbReference type="NCBI Taxonomy" id="1572660"/>
    <lineage>
        <taxon>Bacteria</taxon>
        <taxon>Bacillati</taxon>
        <taxon>Actinomycetota</taxon>
        <taxon>Actinomycetes</taxon>
        <taxon>Propionibacteriales</taxon>
        <taxon>Kribbellaceae</taxon>
        <taxon>Kribbella</taxon>
    </lineage>
</organism>
<gene>
    <name evidence="2" type="ORF">E0H58_08350</name>
</gene>
<feature type="coiled-coil region" evidence="1">
    <location>
        <begin position="27"/>
        <end position="55"/>
    </location>
</feature>
<name>A0ABY2AHJ0_9ACTN</name>